<dbReference type="Proteomes" id="UP001633002">
    <property type="component" value="Unassembled WGS sequence"/>
</dbReference>
<keyword evidence="3" id="KW-1185">Reference proteome</keyword>
<organism evidence="2 3">
    <name type="scientific">Riccia sorocarpa</name>
    <dbReference type="NCBI Taxonomy" id="122646"/>
    <lineage>
        <taxon>Eukaryota</taxon>
        <taxon>Viridiplantae</taxon>
        <taxon>Streptophyta</taxon>
        <taxon>Embryophyta</taxon>
        <taxon>Marchantiophyta</taxon>
        <taxon>Marchantiopsida</taxon>
        <taxon>Marchantiidae</taxon>
        <taxon>Marchantiales</taxon>
        <taxon>Ricciaceae</taxon>
        <taxon>Riccia</taxon>
    </lineage>
</organism>
<sequence>MGTHLQAESMGTHLQAESMETHLQAESIGTHFQACGLGVHLQAEGLSPISHFATSAILPCQHYHVKGFATSTNDLADIHAFPHAPRHTYNPYDTTACTMSIYEKVMTALSRSQPPFRTLHLRDNYIGIKGAKSMAEMLRSGVLRKLERLDLQNNPRDKEKAWNIVLAYLENPLLTMRVCLDWLPDLPFKLRASTFREENILLEHKLKSMQGVKVQHGGILKDYKWRPHFSLEQKLSSGSKPFSLHLLCQNCNERKSSFQRSKIHTKFLRQPSGKIVDTDPPQGLTNLGTSYDTAVPGATFGKIVDTDPPQGLTNLGTSYDTVGDAPRSNEESSKI</sequence>
<dbReference type="InterPro" id="IPR032675">
    <property type="entry name" value="LRR_dom_sf"/>
</dbReference>
<protein>
    <submittedName>
        <fullName evidence="2">Uncharacterized protein</fullName>
    </submittedName>
</protein>
<evidence type="ECO:0000313" key="2">
    <source>
        <dbReference type="EMBL" id="KAL3687720.1"/>
    </source>
</evidence>
<comment type="caution">
    <text evidence="2">The sequence shown here is derived from an EMBL/GenBank/DDBJ whole genome shotgun (WGS) entry which is preliminary data.</text>
</comment>
<dbReference type="AlphaFoldDB" id="A0ABD3H890"/>
<feature type="compositionally biased region" description="Polar residues" evidence="1">
    <location>
        <begin position="311"/>
        <end position="320"/>
    </location>
</feature>
<reference evidence="2 3" key="1">
    <citation type="submission" date="2024-09" db="EMBL/GenBank/DDBJ databases">
        <title>Chromosome-scale assembly of Riccia sorocarpa.</title>
        <authorList>
            <person name="Paukszto L."/>
        </authorList>
    </citation>
    <scope>NUCLEOTIDE SEQUENCE [LARGE SCALE GENOMIC DNA]</scope>
    <source>
        <strain evidence="2">LP-2024</strain>
        <tissue evidence="2">Aerial parts of the thallus</tissue>
    </source>
</reference>
<gene>
    <name evidence="2" type="ORF">R1sor_014029</name>
</gene>
<evidence type="ECO:0000256" key="1">
    <source>
        <dbReference type="SAM" id="MobiDB-lite"/>
    </source>
</evidence>
<feature type="region of interest" description="Disordered" evidence="1">
    <location>
        <begin position="303"/>
        <end position="335"/>
    </location>
</feature>
<accession>A0ABD3H890</accession>
<dbReference type="EMBL" id="JBJQOH010000004">
    <property type="protein sequence ID" value="KAL3687720.1"/>
    <property type="molecule type" value="Genomic_DNA"/>
</dbReference>
<dbReference type="SUPFAM" id="SSF52047">
    <property type="entry name" value="RNI-like"/>
    <property type="match status" value="1"/>
</dbReference>
<dbReference type="Gene3D" id="3.80.10.10">
    <property type="entry name" value="Ribonuclease Inhibitor"/>
    <property type="match status" value="1"/>
</dbReference>
<name>A0ABD3H890_9MARC</name>
<proteinExistence type="predicted"/>
<evidence type="ECO:0000313" key="3">
    <source>
        <dbReference type="Proteomes" id="UP001633002"/>
    </source>
</evidence>